<dbReference type="RefSeq" id="WP_263745267.1">
    <property type="nucleotide sequence ID" value="NZ_JAOWRF010000141.1"/>
</dbReference>
<evidence type="ECO:0000313" key="4">
    <source>
        <dbReference type="Proteomes" id="UP001526143"/>
    </source>
</evidence>
<dbReference type="Proteomes" id="UP001526143">
    <property type="component" value="Unassembled WGS sequence"/>
</dbReference>
<evidence type="ECO:0000256" key="2">
    <source>
        <dbReference type="SAM" id="SignalP"/>
    </source>
</evidence>
<name>A0ABT3AXA0_9CYAN</name>
<feature type="region of interest" description="Disordered" evidence="1">
    <location>
        <begin position="83"/>
        <end position="126"/>
    </location>
</feature>
<keyword evidence="2" id="KW-0732">Signal</keyword>
<accession>A0ABT3AXA0</accession>
<feature type="signal peptide" evidence="2">
    <location>
        <begin position="1"/>
        <end position="24"/>
    </location>
</feature>
<feature type="compositionally biased region" description="Low complexity" evidence="1">
    <location>
        <begin position="83"/>
        <end position="93"/>
    </location>
</feature>
<proteinExistence type="predicted"/>
<sequence length="126" mass="13337">MLKKTCAFGLLAAALIITPGAAFAQQSQNNVQITEQEGAAINGSTNVQSSTSTNVQQQIQRANQLGNRYQRGGYYSPYYCRGGSSAQSQGSVQRTSQNGAAIDGSTNAQDSTTRNNQRQILAAGCR</sequence>
<evidence type="ECO:0000256" key="1">
    <source>
        <dbReference type="SAM" id="MobiDB-lite"/>
    </source>
</evidence>
<gene>
    <name evidence="3" type="ORF">OGM63_09475</name>
</gene>
<evidence type="ECO:0000313" key="3">
    <source>
        <dbReference type="EMBL" id="MCV3213738.1"/>
    </source>
</evidence>
<reference evidence="3 4" key="1">
    <citation type="submission" date="2022-10" db="EMBL/GenBank/DDBJ databases">
        <title>Identification of biosynthetic pathway for the production of the potent trypsin inhibitor radiosumin.</title>
        <authorList>
            <person name="Fewer D.P."/>
            <person name="Delbaje E."/>
            <person name="Ouyang X."/>
            <person name="Agostino P.D."/>
            <person name="Wahlsten M."/>
            <person name="Jokela J."/>
            <person name="Permi P."/>
            <person name="Haapaniemi E."/>
            <person name="Koistinen H."/>
        </authorList>
    </citation>
    <scope>NUCLEOTIDE SEQUENCE [LARGE SCALE GENOMIC DNA]</scope>
    <source>
        <strain evidence="3 4">NIES-515</strain>
    </source>
</reference>
<feature type="chain" id="PRO_5046078609" evidence="2">
    <location>
        <begin position="25"/>
        <end position="126"/>
    </location>
</feature>
<feature type="compositionally biased region" description="Polar residues" evidence="1">
    <location>
        <begin position="94"/>
        <end position="119"/>
    </location>
</feature>
<organism evidence="3 4">
    <name type="scientific">Plectonema radiosum NIES-515</name>
    <dbReference type="NCBI Taxonomy" id="2986073"/>
    <lineage>
        <taxon>Bacteria</taxon>
        <taxon>Bacillati</taxon>
        <taxon>Cyanobacteriota</taxon>
        <taxon>Cyanophyceae</taxon>
        <taxon>Oscillatoriophycideae</taxon>
        <taxon>Oscillatoriales</taxon>
        <taxon>Microcoleaceae</taxon>
        <taxon>Plectonema</taxon>
    </lineage>
</organism>
<protein>
    <submittedName>
        <fullName evidence="3">Uncharacterized protein</fullName>
    </submittedName>
</protein>
<keyword evidence="4" id="KW-1185">Reference proteome</keyword>
<comment type="caution">
    <text evidence="3">The sequence shown here is derived from an EMBL/GenBank/DDBJ whole genome shotgun (WGS) entry which is preliminary data.</text>
</comment>
<dbReference type="EMBL" id="JAOWRF010000141">
    <property type="protein sequence ID" value="MCV3213738.1"/>
    <property type="molecule type" value="Genomic_DNA"/>
</dbReference>